<dbReference type="Pfam" id="PF00237">
    <property type="entry name" value="Ribosomal_L22"/>
    <property type="match status" value="1"/>
</dbReference>
<name>A0A2W5VHT7_9BACT</name>
<dbReference type="SUPFAM" id="SSF54843">
    <property type="entry name" value="Ribosomal protein L22"/>
    <property type="match status" value="1"/>
</dbReference>
<dbReference type="EMBL" id="QFQP01000019">
    <property type="protein sequence ID" value="PZR09891.1"/>
    <property type="molecule type" value="Genomic_DNA"/>
</dbReference>
<dbReference type="PROSITE" id="PS00464">
    <property type="entry name" value="RIBOSOMAL_L22"/>
    <property type="match status" value="1"/>
</dbReference>
<dbReference type="GO" id="GO:0022625">
    <property type="term" value="C:cytosolic large ribosomal subunit"/>
    <property type="evidence" value="ECO:0007669"/>
    <property type="project" value="TreeGrafter"/>
</dbReference>
<comment type="caution">
    <text evidence="11">The sequence shown here is derived from an EMBL/GenBank/DDBJ whole genome shotgun (WGS) entry which is preliminary data.</text>
</comment>
<dbReference type="InterPro" id="IPR047867">
    <property type="entry name" value="Ribosomal_uL22_bac/org-type"/>
</dbReference>
<dbReference type="Gene3D" id="3.90.470.10">
    <property type="entry name" value="Ribosomal protein L22/L17"/>
    <property type="match status" value="1"/>
</dbReference>
<gene>
    <name evidence="7" type="primary">rplV</name>
    <name evidence="11" type="ORF">DI536_21415</name>
</gene>
<evidence type="ECO:0000256" key="9">
    <source>
        <dbReference type="RuleBase" id="RU004006"/>
    </source>
</evidence>
<dbReference type="AlphaFoldDB" id="A0A2W5VHT7"/>
<evidence type="ECO:0000256" key="8">
    <source>
        <dbReference type="RuleBase" id="RU004005"/>
    </source>
</evidence>
<evidence type="ECO:0000256" key="5">
    <source>
        <dbReference type="ARBA" id="ARBA00023274"/>
    </source>
</evidence>
<evidence type="ECO:0000256" key="1">
    <source>
        <dbReference type="ARBA" id="ARBA00009451"/>
    </source>
</evidence>
<dbReference type="CDD" id="cd00336">
    <property type="entry name" value="Ribosomal_L22"/>
    <property type="match status" value="1"/>
</dbReference>
<dbReference type="NCBIfam" id="TIGR01044">
    <property type="entry name" value="rplV_bact"/>
    <property type="match status" value="1"/>
</dbReference>
<dbReference type="InterPro" id="IPR005727">
    <property type="entry name" value="Ribosomal_uL22_bac/chlpt-type"/>
</dbReference>
<keyword evidence="4 7" id="KW-0689">Ribosomal protein</keyword>
<evidence type="ECO:0000256" key="3">
    <source>
        <dbReference type="ARBA" id="ARBA00022884"/>
    </source>
</evidence>
<dbReference type="InterPro" id="IPR018260">
    <property type="entry name" value="Ribosomal_uL22_CS"/>
</dbReference>
<dbReference type="PANTHER" id="PTHR13501">
    <property type="entry name" value="CHLOROPLAST 50S RIBOSOMAL PROTEIN L22-RELATED"/>
    <property type="match status" value="1"/>
</dbReference>
<comment type="similarity">
    <text evidence="1 7 8">Belongs to the universal ribosomal protein uL22 family.</text>
</comment>
<dbReference type="InterPro" id="IPR036394">
    <property type="entry name" value="Ribosomal_uL22_sf"/>
</dbReference>
<dbReference type="HAMAP" id="MF_01331_B">
    <property type="entry name" value="Ribosomal_uL22_B"/>
    <property type="match status" value="1"/>
</dbReference>
<dbReference type="GO" id="GO:0019843">
    <property type="term" value="F:rRNA binding"/>
    <property type="evidence" value="ECO:0007669"/>
    <property type="project" value="UniProtKB-UniRule"/>
</dbReference>
<evidence type="ECO:0000313" key="12">
    <source>
        <dbReference type="Proteomes" id="UP000249061"/>
    </source>
</evidence>
<evidence type="ECO:0000256" key="2">
    <source>
        <dbReference type="ARBA" id="ARBA00022730"/>
    </source>
</evidence>
<evidence type="ECO:0000256" key="7">
    <source>
        <dbReference type="HAMAP-Rule" id="MF_01331"/>
    </source>
</evidence>
<accession>A0A2W5VHT7</accession>
<evidence type="ECO:0000256" key="4">
    <source>
        <dbReference type="ARBA" id="ARBA00022980"/>
    </source>
</evidence>
<dbReference type="Proteomes" id="UP000249061">
    <property type="component" value="Unassembled WGS sequence"/>
</dbReference>
<organism evidence="11 12">
    <name type="scientific">Archangium gephyra</name>
    <dbReference type="NCBI Taxonomy" id="48"/>
    <lineage>
        <taxon>Bacteria</taxon>
        <taxon>Pseudomonadati</taxon>
        <taxon>Myxococcota</taxon>
        <taxon>Myxococcia</taxon>
        <taxon>Myxococcales</taxon>
        <taxon>Cystobacterineae</taxon>
        <taxon>Archangiaceae</taxon>
        <taxon>Archangium</taxon>
    </lineage>
</organism>
<evidence type="ECO:0000313" key="11">
    <source>
        <dbReference type="EMBL" id="PZR09891.1"/>
    </source>
</evidence>
<keyword evidence="2 7" id="KW-0699">rRNA-binding</keyword>
<proteinExistence type="inferred from homology"/>
<dbReference type="InterPro" id="IPR001063">
    <property type="entry name" value="Ribosomal_uL22"/>
</dbReference>
<protein>
    <recommendedName>
        <fullName evidence="6 7">Large ribosomal subunit protein uL22</fullName>
    </recommendedName>
</protein>
<comment type="function">
    <text evidence="7">The globular domain of the protein is located near the polypeptide exit tunnel on the outside of the subunit, while an extended beta-hairpin is found that lines the wall of the exit tunnel in the center of the 70S ribosome.</text>
</comment>
<sequence length="118" mass="13015">MESIAHLRHLRMAPRKLSVVASLVRGMPVSKAISTLQFTRRAAALPVKKLIESAMANATDLSKGSVDIDKLWVKTISVDQGPTGRRYMPRAMGRATRVNKKTSHIHVVLSDESLKAKK</sequence>
<comment type="function">
    <text evidence="7 10">This protein binds specifically to 23S rRNA; its binding is stimulated by other ribosomal proteins, e.g., L4, L17, and L20. It is important during the early stages of 50S assembly. It makes multiple contacts with different domains of the 23S rRNA in the assembled 50S subunit and ribosome.</text>
</comment>
<evidence type="ECO:0000256" key="6">
    <source>
        <dbReference type="ARBA" id="ARBA00035207"/>
    </source>
</evidence>
<keyword evidence="3 7" id="KW-0694">RNA-binding</keyword>
<evidence type="ECO:0000256" key="10">
    <source>
        <dbReference type="RuleBase" id="RU004008"/>
    </source>
</evidence>
<dbReference type="GO" id="GO:0006412">
    <property type="term" value="P:translation"/>
    <property type="evidence" value="ECO:0007669"/>
    <property type="project" value="UniProtKB-UniRule"/>
</dbReference>
<keyword evidence="5 7" id="KW-0687">Ribonucleoprotein</keyword>
<reference evidence="11 12" key="1">
    <citation type="submission" date="2017-08" db="EMBL/GenBank/DDBJ databases">
        <title>Infants hospitalized years apart are colonized by the same room-sourced microbial strains.</title>
        <authorList>
            <person name="Brooks B."/>
            <person name="Olm M.R."/>
            <person name="Firek B.A."/>
            <person name="Baker R."/>
            <person name="Thomas B.C."/>
            <person name="Morowitz M.J."/>
            <person name="Banfield J.F."/>
        </authorList>
    </citation>
    <scope>NUCLEOTIDE SEQUENCE [LARGE SCALE GENOMIC DNA]</scope>
    <source>
        <strain evidence="11">S2_003_000_R2_14</strain>
    </source>
</reference>
<comment type="subunit">
    <text evidence="7 9">Part of the 50S ribosomal subunit.</text>
</comment>
<dbReference type="PANTHER" id="PTHR13501:SF8">
    <property type="entry name" value="LARGE RIBOSOMAL SUBUNIT PROTEIN UL22M"/>
    <property type="match status" value="1"/>
</dbReference>
<dbReference type="GO" id="GO:0003735">
    <property type="term" value="F:structural constituent of ribosome"/>
    <property type="evidence" value="ECO:0007669"/>
    <property type="project" value="InterPro"/>
</dbReference>